<name>A0A9P0MGX5_ACAOB</name>
<dbReference type="EMBL" id="CAKOFQ010008780">
    <property type="protein sequence ID" value="CAH2015936.1"/>
    <property type="molecule type" value="Genomic_DNA"/>
</dbReference>
<dbReference type="OrthoDB" id="6748180at2759"/>
<reference evidence="1" key="1">
    <citation type="submission" date="2022-03" db="EMBL/GenBank/DDBJ databases">
        <authorList>
            <person name="Sayadi A."/>
        </authorList>
    </citation>
    <scope>NUCLEOTIDE SEQUENCE</scope>
</reference>
<evidence type="ECO:0008006" key="3">
    <source>
        <dbReference type="Google" id="ProtNLM"/>
    </source>
</evidence>
<organism evidence="1 2">
    <name type="scientific">Acanthoscelides obtectus</name>
    <name type="common">Bean weevil</name>
    <name type="synonym">Bruchus obtectus</name>
    <dbReference type="NCBI Taxonomy" id="200917"/>
    <lineage>
        <taxon>Eukaryota</taxon>
        <taxon>Metazoa</taxon>
        <taxon>Ecdysozoa</taxon>
        <taxon>Arthropoda</taxon>
        <taxon>Hexapoda</taxon>
        <taxon>Insecta</taxon>
        <taxon>Pterygota</taxon>
        <taxon>Neoptera</taxon>
        <taxon>Endopterygota</taxon>
        <taxon>Coleoptera</taxon>
        <taxon>Polyphaga</taxon>
        <taxon>Cucujiformia</taxon>
        <taxon>Chrysomeloidea</taxon>
        <taxon>Chrysomelidae</taxon>
        <taxon>Bruchinae</taxon>
        <taxon>Bruchini</taxon>
        <taxon>Acanthoscelides</taxon>
    </lineage>
</organism>
<comment type="caution">
    <text evidence="1">The sequence shown here is derived from an EMBL/GenBank/DDBJ whole genome shotgun (WGS) entry which is preliminary data.</text>
</comment>
<evidence type="ECO:0000313" key="1">
    <source>
        <dbReference type="EMBL" id="CAH2015936.1"/>
    </source>
</evidence>
<gene>
    <name evidence="1" type="ORF">ACAOBT_LOCUS35046</name>
</gene>
<dbReference type="PANTHER" id="PTHR47326:SF1">
    <property type="entry name" value="HTH PSQ-TYPE DOMAIN-CONTAINING PROTEIN"/>
    <property type="match status" value="1"/>
</dbReference>
<evidence type="ECO:0000313" key="2">
    <source>
        <dbReference type="Proteomes" id="UP001152888"/>
    </source>
</evidence>
<sequence length="206" mass="23745">VLGQVYIDPTLSTRRLETVCGDGTPPHYALRVRQYLDQTFPDRWISRRGAIEWPPRSPDVSPLDLFMCEDLRQRIVNECLQITPQILQNVRQRFEQNLLKIKVKFPASIMVWGIMSSKGVGKLHFIDGNVDTNKYLAILEESLLPVMEECLTSGQDFVFQQDGAACRTSKKAIKWIEENNEPLFKWVSSSPDLSPIETLWHEMKKP</sequence>
<proteinExistence type="predicted"/>
<dbReference type="GO" id="GO:0003676">
    <property type="term" value="F:nucleic acid binding"/>
    <property type="evidence" value="ECO:0007669"/>
    <property type="project" value="InterPro"/>
</dbReference>
<protein>
    <recommendedName>
        <fullName evidence="3">Tc1-like transposase DDE domain-containing protein</fullName>
    </recommendedName>
</protein>
<dbReference type="InterPro" id="IPR036397">
    <property type="entry name" value="RNaseH_sf"/>
</dbReference>
<dbReference type="PANTHER" id="PTHR47326">
    <property type="entry name" value="TRANSPOSABLE ELEMENT TC3 TRANSPOSASE-LIKE PROTEIN"/>
    <property type="match status" value="1"/>
</dbReference>
<dbReference type="Proteomes" id="UP001152888">
    <property type="component" value="Unassembled WGS sequence"/>
</dbReference>
<accession>A0A9P0MGX5</accession>
<dbReference type="Gene3D" id="3.30.420.10">
    <property type="entry name" value="Ribonuclease H-like superfamily/Ribonuclease H"/>
    <property type="match status" value="2"/>
</dbReference>
<feature type="non-terminal residue" evidence="1">
    <location>
        <position position="1"/>
    </location>
</feature>
<dbReference type="AlphaFoldDB" id="A0A9P0MGX5"/>
<keyword evidence="2" id="KW-1185">Reference proteome</keyword>